<reference evidence="1 2" key="1">
    <citation type="journal article" date="2022" name="Genome Biol. Evol.">
        <title>The Spruce Budworm Genome: Reconstructing the Evolutionary History of Antifreeze Proteins.</title>
        <authorList>
            <person name="Beliveau C."/>
            <person name="Gagne P."/>
            <person name="Picq S."/>
            <person name="Vernygora O."/>
            <person name="Keeling C.I."/>
            <person name="Pinkney K."/>
            <person name="Doucet D."/>
            <person name="Wen F."/>
            <person name="Johnston J.S."/>
            <person name="Maaroufi H."/>
            <person name="Boyle B."/>
            <person name="Laroche J."/>
            <person name="Dewar K."/>
            <person name="Juretic N."/>
            <person name="Blackburn G."/>
            <person name="Nisole A."/>
            <person name="Brunet B."/>
            <person name="Brandao M."/>
            <person name="Lumley L."/>
            <person name="Duan J."/>
            <person name="Quan G."/>
            <person name="Lucarotti C.J."/>
            <person name="Roe A.D."/>
            <person name="Sperling F.A.H."/>
            <person name="Levesque R.C."/>
            <person name="Cusson M."/>
        </authorList>
    </citation>
    <scope>NUCLEOTIDE SEQUENCE [LARGE SCALE GENOMIC DNA]</scope>
    <source>
        <strain evidence="1">Glfc:IPQL:Cfum</strain>
    </source>
</reference>
<proteinExistence type="predicted"/>
<gene>
    <name evidence="1" type="ORF">MSG28_012989</name>
</gene>
<comment type="caution">
    <text evidence="1">The sequence shown here is derived from an EMBL/GenBank/DDBJ whole genome shotgun (WGS) entry which is preliminary data.</text>
</comment>
<dbReference type="EMBL" id="CM046123">
    <property type="protein sequence ID" value="KAI8439131.1"/>
    <property type="molecule type" value="Genomic_DNA"/>
</dbReference>
<sequence length="277" mass="30870">MATDLNASFNEQFMNINTKLKNASILSSQLSLDIRTLGAAKCEASVGNFLGEAEHLVAAGRQFMKAEKKLSSLKFCSPDRENLEAAIGCFIQALHKYPDNSSIRLSILTEVANHLVELNLKCEAVSYYEQALELVEESNMKIMFMRNYINLLIECDNCDTALEKANELIDSKPNLPEDILAEVQLSRVLLSLYVEPSDEVNTESLKQLLTDILNDVDSEAIPFNADLRLKLQSTIISCATNDTHSLVKVSSELKHHLSTRQTGLLESLLQAKREHLA</sequence>
<organism evidence="1 2">
    <name type="scientific">Choristoneura fumiferana</name>
    <name type="common">Spruce budworm moth</name>
    <name type="synonym">Archips fumiferana</name>
    <dbReference type="NCBI Taxonomy" id="7141"/>
    <lineage>
        <taxon>Eukaryota</taxon>
        <taxon>Metazoa</taxon>
        <taxon>Ecdysozoa</taxon>
        <taxon>Arthropoda</taxon>
        <taxon>Hexapoda</taxon>
        <taxon>Insecta</taxon>
        <taxon>Pterygota</taxon>
        <taxon>Neoptera</taxon>
        <taxon>Endopterygota</taxon>
        <taxon>Lepidoptera</taxon>
        <taxon>Glossata</taxon>
        <taxon>Ditrysia</taxon>
        <taxon>Tortricoidea</taxon>
        <taxon>Tortricidae</taxon>
        <taxon>Tortricinae</taxon>
        <taxon>Choristoneura</taxon>
    </lineage>
</organism>
<accession>A0ACC0KSI9</accession>
<protein>
    <submittedName>
        <fullName evidence="1">Uncharacterized protein</fullName>
    </submittedName>
</protein>
<evidence type="ECO:0000313" key="2">
    <source>
        <dbReference type="Proteomes" id="UP001064048"/>
    </source>
</evidence>
<evidence type="ECO:0000313" key="1">
    <source>
        <dbReference type="EMBL" id="KAI8439131.1"/>
    </source>
</evidence>
<dbReference type="Proteomes" id="UP001064048">
    <property type="component" value="Chromosome 23"/>
</dbReference>
<name>A0ACC0KSI9_CHOFU</name>
<keyword evidence="2" id="KW-1185">Reference proteome</keyword>